<dbReference type="PROSITE" id="PS50089">
    <property type="entry name" value="ZF_RING_2"/>
    <property type="match status" value="1"/>
</dbReference>
<dbReference type="InterPro" id="IPR013083">
    <property type="entry name" value="Znf_RING/FYVE/PHD"/>
</dbReference>
<dbReference type="GO" id="GO:0061630">
    <property type="term" value="F:ubiquitin protein ligase activity"/>
    <property type="evidence" value="ECO:0007669"/>
    <property type="project" value="InterPro"/>
</dbReference>
<feature type="domain" description="RWD" evidence="6">
    <location>
        <begin position="6"/>
        <end position="111"/>
    </location>
</feature>
<evidence type="ECO:0000313" key="7">
    <source>
        <dbReference type="Proteomes" id="UP000036681"/>
    </source>
</evidence>
<dbReference type="PROSITE" id="PS50908">
    <property type="entry name" value="RWD"/>
    <property type="match status" value="1"/>
</dbReference>
<keyword evidence="1 3" id="KW-0863">Zinc-finger</keyword>
<dbReference type="Proteomes" id="UP000036681">
    <property type="component" value="Unplaced"/>
</dbReference>
<dbReference type="GO" id="GO:0005634">
    <property type="term" value="C:nucleus"/>
    <property type="evidence" value="ECO:0007669"/>
    <property type="project" value="TreeGrafter"/>
</dbReference>
<feature type="domain" description="RING-type" evidence="5">
    <location>
        <begin position="119"/>
        <end position="182"/>
    </location>
</feature>
<dbReference type="PANTHER" id="PTHR13198:SF4">
    <property type="entry name" value="E3 UBIQUITIN-PROTEIN LIGASE RNF25"/>
    <property type="match status" value="1"/>
</dbReference>
<evidence type="ECO:0000256" key="1">
    <source>
        <dbReference type="ARBA" id="ARBA00022771"/>
    </source>
</evidence>
<keyword evidence="1 3" id="KW-0479">Metal-binding</keyword>
<dbReference type="SUPFAM" id="SSF57850">
    <property type="entry name" value="RING/U-box"/>
    <property type="match status" value="1"/>
</dbReference>
<dbReference type="InterPro" id="IPR039133">
    <property type="entry name" value="RNF25"/>
</dbReference>
<name>A0A9J2PEW5_ASCLU</name>
<evidence type="ECO:0000256" key="3">
    <source>
        <dbReference type="PROSITE-ProRule" id="PRU00175"/>
    </source>
</evidence>
<dbReference type="WBParaSite" id="ALUE_0000798301-mRNA-1">
    <property type="protein sequence ID" value="ALUE_0000798301-mRNA-1"/>
    <property type="gene ID" value="ALUE_0000798301"/>
</dbReference>
<proteinExistence type="predicted"/>
<evidence type="ECO:0000313" key="8">
    <source>
        <dbReference type="WBParaSite" id="ALUE_0000798301-mRNA-1"/>
    </source>
</evidence>
<dbReference type="AlphaFoldDB" id="A0A9J2PEW5"/>
<dbReference type="InterPro" id="IPR001841">
    <property type="entry name" value="Znf_RING"/>
</dbReference>
<keyword evidence="2" id="KW-0862">Zinc</keyword>
<protein>
    <submittedName>
        <fullName evidence="8">RWD domain-containing protein</fullName>
    </submittedName>
</protein>
<keyword evidence="7" id="KW-1185">Reference proteome</keyword>
<feature type="region of interest" description="Disordered" evidence="4">
    <location>
        <begin position="317"/>
        <end position="353"/>
    </location>
</feature>
<accession>A0A9J2PEW5</accession>
<dbReference type="SMART" id="SM00591">
    <property type="entry name" value="RWD"/>
    <property type="match status" value="1"/>
</dbReference>
<dbReference type="CDD" id="cd23823">
    <property type="entry name" value="RWD_GCN2"/>
    <property type="match status" value="1"/>
</dbReference>
<dbReference type="Gene3D" id="3.10.110.10">
    <property type="entry name" value="Ubiquitin Conjugating Enzyme"/>
    <property type="match status" value="1"/>
</dbReference>
<reference evidence="8" key="1">
    <citation type="submission" date="2023-03" db="UniProtKB">
        <authorList>
            <consortium name="WormBaseParasite"/>
        </authorList>
    </citation>
    <scope>IDENTIFICATION</scope>
</reference>
<dbReference type="Pfam" id="PF05773">
    <property type="entry name" value="RWD"/>
    <property type="match status" value="1"/>
</dbReference>
<dbReference type="InterPro" id="IPR016135">
    <property type="entry name" value="UBQ-conjugating_enzyme/RWD"/>
</dbReference>
<dbReference type="Gene3D" id="3.30.40.10">
    <property type="entry name" value="Zinc/RING finger domain, C3HC4 (zinc finger)"/>
    <property type="match status" value="1"/>
</dbReference>
<evidence type="ECO:0000259" key="6">
    <source>
        <dbReference type="PROSITE" id="PS50908"/>
    </source>
</evidence>
<dbReference type="SMART" id="SM00184">
    <property type="entry name" value="RING"/>
    <property type="match status" value="1"/>
</dbReference>
<evidence type="ECO:0000256" key="4">
    <source>
        <dbReference type="SAM" id="MobiDB-lite"/>
    </source>
</evidence>
<dbReference type="SUPFAM" id="SSF54495">
    <property type="entry name" value="UBC-like"/>
    <property type="match status" value="1"/>
</dbReference>
<evidence type="ECO:0000259" key="5">
    <source>
        <dbReference type="PROSITE" id="PS50089"/>
    </source>
</evidence>
<evidence type="ECO:0000256" key="2">
    <source>
        <dbReference type="ARBA" id="ARBA00022833"/>
    </source>
</evidence>
<dbReference type="GO" id="GO:0016567">
    <property type="term" value="P:protein ubiquitination"/>
    <property type="evidence" value="ECO:0007669"/>
    <property type="project" value="TreeGrafter"/>
</dbReference>
<organism evidence="7 8">
    <name type="scientific">Ascaris lumbricoides</name>
    <name type="common">Giant roundworm</name>
    <dbReference type="NCBI Taxonomy" id="6252"/>
    <lineage>
        <taxon>Eukaryota</taxon>
        <taxon>Metazoa</taxon>
        <taxon>Ecdysozoa</taxon>
        <taxon>Nematoda</taxon>
        <taxon>Chromadorea</taxon>
        <taxon>Rhabditida</taxon>
        <taxon>Spirurina</taxon>
        <taxon>Ascaridomorpha</taxon>
        <taxon>Ascaridoidea</taxon>
        <taxon>Ascarididae</taxon>
        <taxon>Ascaris</taxon>
    </lineage>
</organism>
<dbReference type="GO" id="GO:0008270">
    <property type="term" value="F:zinc ion binding"/>
    <property type="evidence" value="ECO:0007669"/>
    <property type="project" value="UniProtKB-KW"/>
</dbReference>
<dbReference type="PANTHER" id="PTHR13198">
    <property type="entry name" value="RING FINGER PROTEIN 25"/>
    <property type="match status" value="1"/>
</dbReference>
<sequence>MVEDDSEVEALESIFGDDLSIIKREDRVILEMNVHPLESALHSPPTIRVTIEIGSNYPSVPPEVRLWQPRGVDEKNVNELNRQIEVFVNSNLDMPILYDIFRKVQEYLEDVQECPSAVCPICLNDFTTQQPSIRTHCDHYIHQPCFATYVDYSRNEIQRELAEWPDDMKHKVDQAIRCPMCREVLEDEECAKADGCEGWERWQATNIYEFDWNNWRETQRTWDILLERQRINGGLIDLDEERHRFLITDDTARSMRDCGMLREGVGEASKLPEACENVTSSSCTNGVCRSRGDAVRKHNGVSYRQNSSKMTDAVEMLQQPKTSNSKRTIRSPPGFEDVNPHPSRIASTDITGV</sequence>
<dbReference type="InterPro" id="IPR006575">
    <property type="entry name" value="RWD_dom"/>
</dbReference>